<evidence type="ECO:0000313" key="1">
    <source>
        <dbReference type="EMBL" id="NXR36461.1"/>
    </source>
</evidence>
<dbReference type="AlphaFoldDB" id="A0A7L2KQV9"/>
<dbReference type="EMBL" id="VWYL01016210">
    <property type="protein sequence ID" value="NXR36461.1"/>
    <property type="molecule type" value="Genomic_DNA"/>
</dbReference>
<proteinExistence type="predicted"/>
<gene>
    <name evidence="1" type="primary">Mcm7</name>
    <name evidence="1" type="ORF">ZOSHYP_R15496</name>
</gene>
<sequence length="74" mass="7775">DPFSPPRCPRPSEAVLGVLRELLGPGGRSLPLPHALQVLGARGFTPAQVSLALEEYQGLDVLQVNPAGTTVTFV</sequence>
<accession>A0A7L2KQV9</accession>
<evidence type="ECO:0000313" key="2">
    <source>
        <dbReference type="Proteomes" id="UP000549157"/>
    </source>
</evidence>
<comment type="caution">
    <text evidence="1">The sequence shown here is derived from an EMBL/GenBank/DDBJ whole genome shotgun (WGS) entry which is preliminary data.</text>
</comment>
<name>A0A7L2KQV9_9PASS</name>
<organism evidence="1 2">
    <name type="scientific">Zosterops hypoxanthus</name>
    <dbReference type="NCBI Taxonomy" id="2485327"/>
    <lineage>
        <taxon>Eukaryota</taxon>
        <taxon>Metazoa</taxon>
        <taxon>Chordata</taxon>
        <taxon>Craniata</taxon>
        <taxon>Vertebrata</taxon>
        <taxon>Euteleostomi</taxon>
        <taxon>Archelosauria</taxon>
        <taxon>Archosauria</taxon>
        <taxon>Dinosauria</taxon>
        <taxon>Saurischia</taxon>
        <taxon>Theropoda</taxon>
        <taxon>Coelurosauria</taxon>
        <taxon>Aves</taxon>
        <taxon>Neognathae</taxon>
        <taxon>Neoaves</taxon>
        <taxon>Telluraves</taxon>
        <taxon>Australaves</taxon>
        <taxon>Passeriformes</taxon>
        <taxon>Sylvioidea</taxon>
        <taxon>Zosteropidae</taxon>
        <taxon>Zosterops</taxon>
    </lineage>
</organism>
<protein>
    <submittedName>
        <fullName evidence="1">MCM7 factor</fullName>
    </submittedName>
</protein>
<dbReference type="Pfam" id="PF24901">
    <property type="entry name" value="WHD_MCM7"/>
    <property type="match status" value="1"/>
</dbReference>
<reference evidence="1 2" key="1">
    <citation type="submission" date="2019-09" db="EMBL/GenBank/DDBJ databases">
        <title>Bird 10,000 Genomes (B10K) Project - Family phase.</title>
        <authorList>
            <person name="Zhang G."/>
        </authorList>
    </citation>
    <scope>NUCLEOTIDE SEQUENCE [LARGE SCALE GENOMIC DNA]</scope>
    <source>
        <strain evidence="1">B10K-DU-001-36</strain>
        <tissue evidence="1">Muscle</tissue>
    </source>
</reference>
<feature type="non-terminal residue" evidence="1">
    <location>
        <position position="1"/>
    </location>
</feature>
<feature type="non-terminal residue" evidence="1">
    <location>
        <position position="74"/>
    </location>
</feature>
<dbReference type="Proteomes" id="UP000549157">
    <property type="component" value="Unassembled WGS sequence"/>
</dbReference>
<dbReference type="OrthoDB" id="3207464at2759"/>
<keyword evidence="2" id="KW-1185">Reference proteome</keyword>